<feature type="transmembrane region" description="Helical" evidence="1">
    <location>
        <begin position="28"/>
        <end position="53"/>
    </location>
</feature>
<organism evidence="2 3">
    <name type="scientific">Paraglaciecola aquimarina</name>
    <dbReference type="NCBI Taxonomy" id="1235557"/>
    <lineage>
        <taxon>Bacteria</taxon>
        <taxon>Pseudomonadati</taxon>
        <taxon>Pseudomonadota</taxon>
        <taxon>Gammaproteobacteria</taxon>
        <taxon>Alteromonadales</taxon>
        <taxon>Alteromonadaceae</taxon>
        <taxon>Paraglaciecola</taxon>
    </lineage>
</organism>
<accession>A0ABU3SZ83</accession>
<keyword evidence="1" id="KW-1133">Transmembrane helix</keyword>
<dbReference type="PANTHER" id="PTHR36964:SF1">
    <property type="entry name" value="PROTEIN-METHIONINE-SULFOXIDE REDUCTASE HEME-BINDING SUBUNIT MSRQ"/>
    <property type="match status" value="1"/>
</dbReference>
<keyword evidence="1" id="KW-0472">Membrane</keyword>
<dbReference type="Proteomes" id="UP001247805">
    <property type="component" value="Unassembled WGS sequence"/>
</dbReference>
<gene>
    <name evidence="2" type="ORF">RS130_16505</name>
</gene>
<reference evidence="2 3" key="1">
    <citation type="submission" date="2023-10" db="EMBL/GenBank/DDBJ databases">
        <title>Glaciecola aquimarina strain GGW-M5 nov., isolated from a coastal seawater.</title>
        <authorList>
            <person name="Bayburt H."/>
            <person name="Kim J.M."/>
            <person name="Choi B.J."/>
            <person name="Jeon C.O."/>
        </authorList>
    </citation>
    <scope>NUCLEOTIDE SEQUENCE [LARGE SCALE GENOMIC DNA]</scope>
    <source>
        <strain evidence="2 3">KCTC 32108</strain>
    </source>
</reference>
<keyword evidence="3" id="KW-1185">Reference proteome</keyword>
<dbReference type="EMBL" id="JAWDIO010000002">
    <property type="protein sequence ID" value="MDU0355292.1"/>
    <property type="molecule type" value="Genomic_DNA"/>
</dbReference>
<dbReference type="InterPro" id="IPR022837">
    <property type="entry name" value="MsrQ-like"/>
</dbReference>
<evidence type="ECO:0008006" key="4">
    <source>
        <dbReference type="Google" id="ProtNLM"/>
    </source>
</evidence>
<keyword evidence="1" id="KW-0812">Transmembrane</keyword>
<comment type="caution">
    <text evidence="2">The sequence shown here is derived from an EMBL/GenBank/DDBJ whole genome shotgun (WGS) entry which is preliminary data.</text>
</comment>
<dbReference type="RefSeq" id="WP_316026839.1">
    <property type="nucleotide sequence ID" value="NZ_JAWDIO010000002.1"/>
</dbReference>
<sequence length="84" mass="9435">MHCLALGPLIFTYYQAIDDKLGGDPVEAILHFTGIGAFNLLLLSLLVSPLAKFSKQALLIRTRRLLGLYAFLYAFCHFARLYCI</sequence>
<evidence type="ECO:0000256" key="1">
    <source>
        <dbReference type="SAM" id="Phobius"/>
    </source>
</evidence>
<evidence type="ECO:0000313" key="3">
    <source>
        <dbReference type="Proteomes" id="UP001247805"/>
    </source>
</evidence>
<proteinExistence type="predicted"/>
<dbReference type="PANTHER" id="PTHR36964">
    <property type="entry name" value="PROTEIN-METHIONINE-SULFOXIDE REDUCTASE HEME-BINDING SUBUNIT MSRQ"/>
    <property type="match status" value="1"/>
</dbReference>
<feature type="transmembrane region" description="Helical" evidence="1">
    <location>
        <begin position="65"/>
        <end position="82"/>
    </location>
</feature>
<evidence type="ECO:0000313" key="2">
    <source>
        <dbReference type="EMBL" id="MDU0355292.1"/>
    </source>
</evidence>
<protein>
    <recommendedName>
        <fullName evidence="4">Ferric oxidoreductase domain-containing protein</fullName>
    </recommendedName>
</protein>
<name>A0ABU3SZ83_9ALTE</name>